<name>A0A1D8KSC3_9CAUD</name>
<keyword evidence="2" id="KW-1185">Reference proteome</keyword>
<dbReference type="Proteomes" id="UP000204364">
    <property type="component" value="Segment"/>
</dbReference>
<dbReference type="OrthoDB" id="13640at10239"/>
<protein>
    <submittedName>
        <fullName evidence="1">Uncharacterized protein</fullName>
    </submittedName>
</protein>
<proteinExistence type="predicted"/>
<organism evidence="1 2">
    <name type="scientific">Synechococcus phage S-WAM1</name>
    <dbReference type="NCBI Taxonomy" id="1815521"/>
    <lineage>
        <taxon>Viruses</taxon>
        <taxon>Duplodnaviria</taxon>
        <taxon>Heunggongvirae</taxon>
        <taxon>Uroviricota</taxon>
        <taxon>Caudoviricetes</taxon>
        <taxon>Pantevenvirales</taxon>
        <taxon>Kyanoviridae</taxon>
        <taxon>Sokavirus</taxon>
        <taxon>Sokavirus swam1</taxon>
    </lineage>
</organism>
<dbReference type="EMBL" id="KU686210">
    <property type="protein sequence ID" value="AOV61487.1"/>
    <property type="molecule type" value="Genomic_DNA"/>
</dbReference>
<gene>
    <name evidence="1" type="ORF">P090810_013</name>
</gene>
<dbReference type="RefSeq" id="YP_009325003.1">
    <property type="nucleotide sequence ID" value="NC_031944.1"/>
</dbReference>
<sequence>MSDSKSYKLTKADLFVSDGNGGETKQNIVDLIGEFTWYESIDCPFARLDIAILDSIGLDSQLYGSEKFEIEFESFAAKSEGKKKATIKAKMKLYKIGSVVKRERSKMYLLHFADEAMYFNETNRAFGMYGPQNGKDNVVQRMLKEQLKIANNRVNVEDYSKINVVSPNWRPVDVISYLTDKVTRTSGSTGKKKTTTNSKNAGRKQSGFLFYQNRDGFHFTSIDKLCEGEKLATYTYAQKNVEDNDSEANAFKIETVAYPDRSNQLEKMRMGVYQTATIGINLAQPTDSYITQPGASTSSSKPSGTISGPIITKLRGIFTKASTLNKGFPYDKNFIEEFDSNHPTRQKFVILPQFTHMEDNSPNGGADEQSSSLLSAQSYATQRWNLLNTQTLTVSISGNTALYCGGVIEIRMPKTKQDNARRVQKDKIFSGKYLIKGLKHTYRKDGITSELYLCRDSVPTGK</sequence>
<evidence type="ECO:0000313" key="1">
    <source>
        <dbReference type="EMBL" id="AOV61487.1"/>
    </source>
</evidence>
<evidence type="ECO:0000313" key="2">
    <source>
        <dbReference type="Proteomes" id="UP000204364"/>
    </source>
</evidence>
<dbReference type="KEGG" id="vg:30309967"/>
<accession>A0A1D8KSC3</accession>
<dbReference type="GeneID" id="30309967"/>
<reference evidence="1 2" key="1">
    <citation type="journal article" date="2016" name="Virology">
        <title>The genomic content and context of auxiliary metabolic genes in marine cyanomyoviruses.</title>
        <authorList>
            <person name="Crummett L.T."/>
            <person name="Puxty R.J."/>
            <person name="Weihe C."/>
            <person name="Marston M.F."/>
            <person name="Martiny J.B."/>
        </authorList>
    </citation>
    <scope>NUCLEOTIDE SEQUENCE [LARGE SCALE GENOMIC DNA]</scope>
    <source>
        <strain evidence="1">0810PA09</strain>
    </source>
</reference>